<dbReference type="SUPFAM" id="SSF52540">
    <property type="entry name" value="P-loop containing nucleoside triphosphate hydrolases"/>
    <property type="match status" value="1"/>
</dbReference>
<protein>
    <submittedName>
        <fullName evidence="2">5-methylcytosine-specific restriction endonuclease McrBC, GTP-binding regulatory subunit McrB</fullName>
    </submittedName>
</protein>
<dbReference type="Pfam" id="PF12102">
    <property type="entry name" value="MrcB_N"/>
    <property type="match status" value="1"/>
</dbReference>
<proteinExistence type="predicted"/>
<dbReference type="CDD" id="cd00009">
    <property type="entry name" value="AAA"/>
    <property type="match status" value="1"/>
</dbReference>
<name>A0A1H8VPV2_9EURY</name>
<dbReference type="GO" id="GO:0004519">
    <property type="term" value="F:endonuclease activity"/>
    <property type="evidence" value="ECO:0007669"/>
    <property type="project" value="UniProtKB-KW"/>
</dbReference>
<keyword evidence="2" id="KW-0255">Endonuclease</keyword>
<dbReference type="InterPro" id="IPR003593">
    <property type="entry name" value="AAA+_ATPase"/>
</dbReference>
<keyword evidence="2" id="KW-0378">Hydrolase</keyword>
<accession>A0A1H8VPV2</accession>
<keyword evidence="3" id="KW-1185">Reference proteome</keyword>
<dbReference type="GO" id="GO:0005524">
    <property type="term" value="F:ATP binding"/>
    <property type="evidence" value="ECO:0007669"/>
    <property type="project" value="InterPro"/>
</dbReference>
<dbReference type="PANTHER" id="PTHR37291">
    <property type="entry name" value="5-METHYLCYTOSINE-SPECIFIC RESTRICTION ENZYME B"/>
    <property type="match status" value="1"/>
</dbReference>
<dbReference type="GO" id="GO:0016887">
    <property type="term" value="F:ATP hydrolysis activity"/>
    <property type="evidence" value="ECO:0007669"/>
    <property type="project" value="InterPro"/>
</dbReference>
<evidence type="ECO:0000259" key="1">
    <source>
        <dbReference type="SMART" id="SM00382"/>
    </source>
</evidence>
<dbReference type="Pfam" id="PF07728">
    <property type="entry name" value="AAA_5"/>
    <property type="match status" value="1"/>
</dbReference>
<dbReference type="Gene3D" id="3.30.920.90">
    <property type="match status" value="1"/>
</dbReference>
<organism evidence="2 3">
    <name type="scientific">Halogranum amylolyticum</name>
    <dbReference type="NCBI Taxonomy" id="660520"/>
    <lineage>
        <taxon>Archaea</taxon>
        <taxon>Methanobacteriati</taxon>
        <taxon>Methanobacteriota</taxon>
        <taxon>Stenosarchaea group</taxon>
        <taxon>Halobacteria</taxon>
        <taxon>Halobacteriales</taxon>
        <taxon>Haloferacaceae</taxon>
    </lineage>
</organism>
<reference evidence="3" key="1">
    <citation type="submission" date="2016-10" db="EMBL/GenBank/DDBJ databases">
        <authorList>
            <person name="Varghese N."/>
            <person name="Submissions S."/>
        </authorList>
    </citation>
    <scope>NUCLEOTIDE SEQUENCE [LARGE SCALE GENOMIC DNA]</scope>
    <source>
        <strain evidence="3">CGMCC 1.10121</strain>
    </source>
</reference>
<feature type="domain" description="AAA+ ATPase" evidence="1">
    <location>
        <begin position="479"/>
        <end position="657"/>
    </location>
</feature>
<dbReference type="InterPro" id="IPR027417">
    <property type="entry name" value="P-loop_NTPase"/>
</dbReference>
<dbReference type="Gene3D" id="3.40.50.300">
    <property type="entry name" value="P-loop containing nucleotide triphosphate hydrolases"/>
    <property type="match status" value="1"/>
</dbReference>
<dbReference type="PANTHER" id="PTHR37291:SF1">
    <property type="entry name" value="TYPE IV METHYL-DIRECTED RESTRICTION ENZYME ECOKMCRB SUBUNIT"/>
    <property type="match status" value="1"/>
</dbReference>
<evidence type="ECO:0000313" key="2">
    <source>
        <dbReference type="EMBL" id="SEP17330.1"/>
    </source>
</evidence>
<dbReference type="InterPro" id="IPR021961">
    <property type="entry name" value="McrB_DNA-bd"/>
</dbReference>
<sequence>MTDEPAFGTVLRQILEQYPSPKYVGKGREYKTVNTDEALHNLVTVTARSATESALSNREESFHIRPSMGQGDMSDIPYIPVQISRETETTQKGIYVVYLFDTDAQRLYLSLNQGATEAQRAAGLAGPPYSTEILTRHAASYRSLVECPDRFTDGSTQLTETVTVDGEEEAVNRAEKYNAGSIVYREYDLDELGEDATDTLIQDLDALLDVYEELLDILYAVPEFKDDDATVWKISPEGGDDPYWATWQTEGIASIGYSKEATFKEDEQVDSPPEPHNSPERMAYNIQKEITAGDIVVAGAPKTKIDVAFGVGRVTEGHYDTMAEIDDPSEVGPADFDHDLFISVDWHAFADDGVAVNCLKDGKKLFHNWTVETFNARLDHFVGAVARRMAVQELVDNEETLIDQVVTHLDLERIDTGRPLQTTTPENETKQNLETYADWWAQHEDAIASAEGLESPEHLIFPDGVDTEIISRIASALANGKHVILTGPPGTGKTKLARHAAEHYIGNAYEMVTATADWSTFDTIGGFRPRSDRQLQFHSGMFLDRFQATESGIPQTEWLIIDELNRADIDKAFGSLLSALTGETIRLPFEVDDEPITLIGDPAPDDARAVASHRYFIPSDWRLIGTMNTYDKTSLYQLSYAFMRRFAFIPVSVPDATSIDDDLIKAYAAAWFDDVLIDDSTAEHVAALWTHINEVRPIGPAIVRDIWAEVRTDTVIDFTDALIMYVMPQLEGLSKAEQREFVAEIQQFTKQTENSVTIDIEALEDFVFEYFNVEVSVSSS</sequence>
<dbReference type="EMBL" id="FODV01000018">
    <property type="protein sequence ID" value="SEP17330.1"/>
    <property type="molecule type" value="Genomic_DNA"/>
</dbReference>
<evidence type="ECO:0000313" key="3">
    <source>
        <dbReference type="Proteomes" id="UP000199126"/>
    </source>
</evidence>
<dbReference type="RefSeq" id="WP_089827272.1">
    <property type="nucleotide sequence ID" value="NZ_FODV01000018.1"/>
</dbReference>
<dbReference type="InterPro" id="IPR052934">
    <property type="entry name" value="Methyl-DNA_Rec/Restrict_Enz"/>
</dbReference>
<dbReference type="SMART" id="SM00382">
    <property type="entry name" value="AAA"/>
    <property type="match status" value="1"/>
</dbReference>
<keyword evidence="2" id="KW-0540">Nuclease</keyword>
<dbReference type="AlphaFoldDB" id="A0A1H8VPV2"/>
<dbReference type="Proteomes" id="UP000199126">
    <property type="component" value="Unassembled WGS sequence"/>
</dbReference>
<dbReference type="InterPro" id="IPR011704">
    <property type="entry name" value="ATPase_dyneun-rel_AAA"/>
</dbReference>
<gene>
    <name evidence="2" type="ORF">SAMN04487948_11862</name>
</gene>
<dbReference type="OrthoDB" id="9837at2157"/>